<organism evidence="2 3">
    <name type="scientific">Nocardioides euryhalodurans</name>
    <dbReference type="NCBI Taxonomy" id="2518370"/>
    <lineage>
        <taxon>Bacteria</taxon>
        <taxon>Bacillati</taxon>
        <taxon>Actinomycetota</taxon>
        <taxon>Actinomycetes</taxon>
        <taxon>Propionibacteriales</taxon>
        <taxon>Nocardioidaceae</taxon>
        <taxon>Nocardioides</taxon>
    </lineage>
</organism>
<feature type="compositionally biased region" description="Low complexity" evidence="1">
    <location>
        <begin position="37"/>
        <end position="47"/>
    </location>
</feature>
<dbReference type="KEGG" id="noy:EXE57_13115"/>
<feature type="region of interest" description="Disordered" evidence="1">
    <location>
        <begin position="37"/>
        <end position="58"/>
    </location>
</feature>
<evidence type="ECO:0000313" key="2">
    <source>
        <dbReference type="EMBL" id="QBR93101.1"/>
    </source>
</evidence>
<sequence>MSVRGLGLVLVLLALGVLGGYAYAGLGLDPVRSDGAPAPLEAADPALPFTPPEKVNPDADLPPVATDLPVAPARVGSPPEGVVVPAPVGWERTDLPTTESRWSAPGRPIGSYGVRVQVLDRNRSIPQAVAERAAALPLDPLVSDLEVLDQSGDTLRASFILDGYRKLTIIRWVSFDGGMVDVEIAATGRLIDQPGLEALVARMATDVRRQPERGEPEE</sequence>
<evidence type="ECO:0000256" key="1">
    <source>
        <dbReference type="SAM" id="MobiDB-lite"/>
    </source>
</evidence>
<dbReference type="RefSeq" id="WP_135078183.1">
    <property type="nucleotide sequence ID" value="NZ_CP038267.1"/>
</dbReference>
<keyword evidence="3" id="KW-1185">Reference proteome</keyword>
<evidence type="ECO:0000313" key="3">
    <source>
        <dbReference type="Proteomes" id="UP000294894"/>
    </source>
</evidence>
<dbReference type="OrthoDB" id="3780133at2"/>
<dbReference type="AlphaFoldDB" id="A0A4P7GMT6"/>
<protein>
    <submittedName>
        <fullName evidence="2">Uncharacterized protein</fullName>
    </submittedName>
</protein>
<dbReference type="EMBL" id="CP038267">
    <property type="protein sequence ID" value="QBR93101.1"/>
    <property type="molecule type" value="Genomic_DNA"/>
</dbReference>
<accession>A0A4P7GMT6</accession>
<proteinExistence type="predicted"/>
<gene>
    <name evidence="2" type="ORF">EXE57_13115</name>
</gene>
<dbReference type="Proteomes" id="UP000294894">
    <property type="component" value="Chromosome"/>
</dbReference>
<reference evidence="2 3" key="1">
    <citation type="submission" date="2019-03" db="EMBL/GenBank/DDBJ databases">
        <title>Three New Species of Nocardioides, Nocardioides euryhalodurans sp. nov., Nocardioides seonyuensis sp. nov. and Nocardioides eburneoflavus sp. nov., Iolated from Soil.</title>
        <authorList>
            <person name="Roh S.G."/>
            <person name="Lee C."/>
            <person name="Kim M.-K."/>
            <person name="Kim S.B."/>
        </authorList>
    </citation>
    <scope>NUCLEOTIDE SEQUENCE [LARGE SCALE GENOMIC DNA]</scope>
    <source>
        <strain evidence="2 3">MMS17-SY117</strain>
    </source>
</reference>
<name>A0A4P7GMT6_9ACTN</name>